<evidence type="ECO:0000313" key="2">
    <source>
        <dbReference type="EMBL" id="AYD39137.1"/>
    </source>
</evidence>
<keyword evidence="1" id="KW-0812">Transmembrane</keyword>
<evidence type="ECO:0000256" key="1">
    <source>
        <dbReference type="SAM" id="Phobius"/>
    </source>
</evidence>
<feature type="transmembrane region" description="Helical" evidence="1">
    <location>
        <begin position="12"/>
        <end position="27"/>
    </location>
</feature>
<accession>A0A386H0D3</accession>
<organism evidence="2 3">
    <name type="scientific">Clostridium fermenticellae</name>
    <dbReference type="NCBI Taxonomy" id="2068654"/>
    <lineage>
        <taxon>Bacteria</taxon>
        <taxon>Bacillati</taxon>
        <taxon>Bacillota</taxon>
        <taxon>Clostridia</taxon>
        <taxon>Eubacteriales</taxon>
        <taxon>Clostridiaceae</taxon>
        <taxon>Clostridium</taxon>
    </lineage>
</organism>
<dbReference type="OrthoDB" id="1739449at2"/>
<evidence type="ECO:0000313" key="3">
    <source>
        <dbReference type="Proteomes" id="UP000266301"/>
    </source>
</evidence>
<dbReference type="RefSeq" id="WP_119969848.1">
    <property type="nucleotide sequence ID" value="NZ_CP032416.1"/>
</dbReference>
<dbReference type="AlphaFoldDB" id="A0A386H0D3"/>
<keyword evidence="1" id="KW-1133">Transmembrane helix</keyword>
<name>A0A386H0D3_9CLOT</name>
<keyword evidence="1" id="KW-0472">Membrane</keyword>
<reference evidence="2 3" key="1">
    <citation type="journal article" date="2019" name="Int. J. Syst. Evol. Microbiol.">
        <title>Clostridium fermenticellae sp. nov., isolated from the mud in a fermentation cellar for the production of the Chinese liquor, baijiu.</title>
        <authorList>
            <person name="Xu P.X."/>
            <person name="Chai L.J."/>
            <person name="Qiu T."/>
            <person name="Zhang X.J."/>
            <person name="Lu Z.M."/>
            <person name="Xiao C."/>
            <person name="Wang S.T."/>
            <person name="Shen C.H."/>
            <person name="Shi J.S."/>
            <person name="Xu Z.H."/>
        </authorList>
    </citation>
    <scope>NUCLEOTIDE SEQUENCE [LARGE SCALE GENOMIC DNA]</scope>
    <source>
        <strain evidence="2 3">JN500901</strain>
    </source>
</reference>
<protein>
    <recommendedName>
        <fullName evidence="4">Membrane-associated protein</fullName>
    </recommendedName>
</protein>
<evidence type="ECO:0008006" key="4">
    <source>
        <dbReference type="Google" id="ProtNLM"/>
    </source>
</evidence>
<keyword evidence="3" id="KW-1185">Reference proteome</keyword>
<dbReference type="KEGG" id="cfer:D4Z93_00575"/>
<sequence>MKFIILDRKKIGVTVIIIGLMFILLGFERQFEDRLKFTVLLQNNINSFVEYNALNKTLNYELPKGWSTKEQKFSGGEIIYHNDFVSNDNKIYGYVQVWNSNKNLKAFLEESKKISSKQNLYEAYKLEPIIINNIKGYLVKYIILTSYDAEFNGYEYFLNQDGKFLRFSFFTKKDNFKEDMPIIFENIVKTLHCSN</sequence>
<dbReference type="EMBL" id="CP032416">
    <property type="protein sequence ID" value="AYD39137.1"/>
    <property type="molecule type" value="Genomic_DNA"/>
</dbReference>
<gene>
    <name evidence="2" type="ORF">D4Z93_00575</name>
</gene>
<dbReference type="Proteomes" id="UP000266301">
    <property type="component" value="Chromosome"/>
</dbReference>
<proteinExistence type="predicted"/>